<evidence type="ECO:0000256" key="9">
    <source>
        <dbReference type="SAM" id="MobiDB-lite"/>
    </source>
</evidence>
<evidence type="ECO:0000256" key="1">
    <source>
        <dbReference type="ARBA" id="ARBA00004430"/>
    </source>
</evidence>
<keyword evidence="4" id="KW-0802">TPR repeat</keyword>
<evidence type="ECO:0000256" key="6">
    <source>
        <dbReference type="ARBA" id="ARBA00023273"/>
    </source>
</evidence>
<accession>A0A4P9WTH5</accession>
<evidence type="ECO:0000256" key="3">
    <source>
        <dbReference type="ARBA" id="ARBA00022737"/>
    </source>
</evidence>
<feature type="region of interest" description="Disordered" evidence="9">
    <location>
        <begin position="193"/>
        <end position="214"/>
    </location>
</feature>
<name>A0A4P9WTH5_9FUNG</name>
<protein>
    <recommendedName>
        <fullName evidence="7">Outer dynein arm-docking complex subunit 4</fullName>
    </recommendedName>
    <alternativeName>
        <fullName evidence="8">Tetratricopeptide repeat protein 25</fullName>
    </alternativeName>
</protein>
<keyword evidence="11" id="KW-1185">Reference proteome</keyword>
<dbReference type="PANTHER" id="PTHR23040">
    <property type="match status" value="1"/>
</dbReference>
<organism evidence="10 11">
    <name type="scientific">Blyttiomyces helicus</name>
    <dbReference type="NCBI Taxonomy" id="388810"/>
    <lineage>
        <taxon>Eukaryota</taxon>
        <taxon>Fungi</taxon>
        <taxon>Fungi incertae sedis</taxon>
        <taxon>Chytridiomycota</taxon>
        <taxon>Chytridiomycota incertae sedis</taxon>
        <taxon>Chytridiomycetes</taxon>
        <taxon>Chytridiomycetes incertae sedis</taxon>
        <taxon>Blyttiomyces</taxon>
    </lineage>
</organism>
<keyword evidence="3" id="KW-0677">Repeat</keyword>
<dbReference type="Gene3D" id="1.25.40.10">
    <property type="entry name" value="Tetratricopeptide repeat domain"/>
    <property type="match status" value="1"/>
</dbReference>
<dbReference type="InterPro" id="IPR019734">
    <property type="entry name" value="TPR_rpt"/>
</dbReference>
<dbReference type="AlphaFoldDB" id="A0A4P9WTH5"/>
<evidence type="ECO:0000313" key="11">
    <source>
        <dbReference type="Proteomes" id="UP000269721"/>
    </source>
</evidence>
<feature type="region of interest" description="Disordered" evidence="9">
    <location>
        <begin position="1"/>
        <end position="29"/>
    </location>
</feature>
<keyword evidence="5" id="KW-0206">Cytoskeleton</keyword>
<dbReference type="SUPFAM" id="SSF48452">
    <property type="entry name" value="TPR-like"/>
    <property type="match status" value="1"/>
</dbReference>
<feature type="region of interest" description="Disordered" evidence="9">
    <location>
        <begin position="321"/>
        <end position="351"/>
    </location>
</feature>
<evidence type="ECO:0000256" key="7">
    <source>
        <dbReference type="ARBA" id="ARBA00034139"/>
    </source>
</evidence>
<keyword evidence="2" id="KW-0963">Cytoplasm</keyword>
<dbReference type="GO" id="GO:0005930">
    <property type="term" value="C:axoneme"/>
    <property type="evidence" value="ECO:0007669"/>
    <property type="project" value="UniProtKB-SubCell"/>
</dbReference>
<feature type="compositionally biased region" description="Gly residues" evidence="9">
    <location>
        <begin position="198"/>
        <end position="214"/>
    </location>
</feature>
<evidence type="ECO:0000256" key="2">
    <source>
        <dbReference type="ARBA" id="ARBA00022490"/>
    </source>
</evidence>
<reference evidence="11" key="1">
    <citation type="journal article" date="2018" name="Nat. Microbiol.">
        <title>Leveraging single-cell genomics to expand the fungal tree of life.</title>
        <authorList>
            <person name="Ahrendt S.R."/>
            <person name="Quandt C.A."/>
            <person name="Ciobanu D."/>
            <person name="Clum A."/>
            <person name="Salamov A."/>
            <person name="Andreopoulos B."/>
            <person name="Cheng J.F."/>
            <person name="Woyke T."/>
            <person name="Pelin A."/>
            <person name="Henrissat B."/>
            <person name="Reynolds N.K."/>
            <person name="Benny G.L."/>
            <person name="Smith M.E."/>
            <person name="James T.Y."/>
            <person name="Grigoriev I.V."/>
        </authorList>
    </citation>
    <scope>NUCLEOTIDE SEQUENCE [LARGE SCALE GENOMIC DNA]</scope>
</reference>
<dbReference type="InterPro" id="IPR040111">
    <property type="entry name" value="ODAD4"/>
</dbReference>
<proteinExistence type="predicted"/>
<keyword evidence="6" id="KW-0966">Cell projection</keyword>
<feature type="compositionally biased region" description="Low complexity" evidence="9">
    <location>
        <begin position="1"/>
        <end position="16"/>
    </location>
</feature>
<evidence type="ECO:0000256" key="5">
    <source>
        <dbReference type="ARBA" id="ARBA00023212"/>
    </source>
</evidence>
<sequence length="351" mass="37779">MSTLAAGADKAAAAAAPQPSSPGFDGEADPQENLVAKFQAIAAEGDILAQRRAYVSAIEAYTAALAIRPTDKHCLVSRSRCHIHAGSPTLALADANAALKEDPEFFKGIFQKAEALYAQGDFELALMFYHRGNRQRPELDEFRIGIQKAREAIENSIGHPKEFKIRLPGRLGRRAAAAAGEVLVRGHTSERAREAAAGGAGGAGGAGAGADTGVGGPTADSHLIPSLESKLLGELFDDKVYLEGLLSDRDFVEYPDERVLGLVAEGLRYLQGRIDFWRQQNPLYARPKEKRIIPRMERGGMAHYRHGKVAPQLPAELARASKTAKVPAISKASQEQQPQLPERPIIPAISR</sequence>
<evidence type="ECO:0000256" key="8">
    <source>
        <dbReference type="ARBA" id="ARBA00034143"/>
    </source>
</evidence>
<dbReference type="Proteomes" id="UP000269721">
    <property type="component" value="Unassembled WGS sequence"/>
</dbReference>
<gene>
    <name evidence="10" type="ORF">BDK51DRAFT_21948</name>
</gene>
<dbReference type="SMART" id="SM00028">
    <property type="entry name" value="TPR"/>
    <property type="match status" value="2"/>
</dbReference>
<dbReference type="EMBL" id="KZ993843">
    <property type="protein sequence ID" value="RKO94660.1"/>
    <property type="molecule type" value="Genomic_DNA"/>
</dbReference>
<dbReference type="PANTHER" id="PTHR23040:SF1">
    <property type="entry name" value="OUTER DYNEIN ARM-DOCKING COMPLEX SUBUNIT 4"/>
    <property type="match status" value="1"/>
</dbReference>
<dbReference type="OrthoDB" id="2423701at2759"/>
<evidence type="ECO:0000256" key="4">
    <source>
        <dbReference type="ARBA" id="ARBA00022803"/>
    </source>
</evidence>
<dbReference type="InterPro" id="IPR011990">
    <property type="entry name" value="TPR-like_helical_dom_sf"/>
</dbReference>
<evidence type="ECO:0000313" key="10">
    <source>
        <dbReference type="EMBL" id="RKO94660.1"/>
    </source>
</evidence>
<comment type="subcellular location">
    <subcellularLocation>
        <location evidence="1">Cytoplasm</location>
        <location evidence="1">Cytoskeleton</location>
        <location evidence="1">Cilium axoneme</location>
    </subcellularLocation>
</comment>